<proteinExistence type="predicted"/>
<dbReference type="PROSITE" id="PS51257">
    <property type="entry name" value="PROKAR_LIPOPROTEIN"/>
    <property type="match status" value="1"/>
</dbReference>
<gene>
    <name evidence="4" type="ORF">SAMN05421642_13114</name>
</gene>
<dbReference type="PANTHER" id="PTHR35936:SF19">
    <property type="entry name" value="AMINO-ACID-BINDING PROTEIN YXEM-RELATED"/>
    <property type="match status" value="1"/>
</dbReference>
<dbReference type="RefSeq" id="WP_176444547.1">
    <property type="nucleotide sequence ID" value="NZ_FZOW01000031.1"/>
</dbReference>
<dbReference type="SMART" id="SM00062">
    <property type="entry name" value="PBPb"/>
    <property type="match status" value="1"/>
</dbReference>
<dbReference type="Proteomes" id="UP000198327">
    <property type="component" value="Unassembled WGS sequence"/>
</dbReference>
<evidence type="ECO:0000256" key="1">
    <source>
        <dbReference type="ARBA" id="ARBA00022729"/>
    </source>
</evidence>
<dbReference type="Pfam" id="PF00497">
    <property type="entry name" value="SBP_bac_3"/>
    <property type="match status" value="1"/>
</dbReference>
<dbReference type="PANTHER" id="PTHR35936">
    <property type="entry name" value="MEMBRANE-BOUND LYTIC MUREIN TRANSGLYCOSYLASE F"/>
    <property type="match status" value="1"/>
</dbReference>
<dbReference type="EMBL" id="FZOW01000031">
    <property type="protein sequence ID" value="SNT50807.1"/>
    <property type="molecule type" value="Genomic_DNA"/>
</dbReference>
<reference evidence="5" key="1">
    <citation type="submission" date="2017-06" db="EMBL/GenBank/DDBJ databases">
        <authorList>
            <person name="Varghese N."/>
            <person name="Submissions S."/>
        </authorList>
    </citation>
    <scope>NUCLEOTIDE SEQUENCE [LARGE SCALE GENOMIC DNA]</scope>
    <source>
        <strain evidence="5">JCM 23211</strain>
    </source>
</reference>
<accession>A0A239N719</accession>
<feature type="signal peptide" evidence="2">
    <location>
        <begin position="1"/>
        <end position="19"/>
    </location>
</feature>
<dbReference type="Gene3D" id="3.40.190.10">
    <property type="entry name" value="Periplasmic binding protein-like II"/>
    <property type="match status" value="2"/>
</dbReference>
<keyword evidence="1 2" id="KW-0732">Signal</keyword>
<evidence type="ECO:0000313" key="4">
    <source>
        <dbReference type="EMBL" id="SNT50807.1"/>
    </source>
</evidence>
<feature type="chain" id="PRO_5012896046" evidence="2">
    <location>
        <begin position="20"/>
        <end position="310"/>
    </location>
</feature>
<protein>
    <submittedName>
        <fullName evidence="4">Polar amino acid transport system substrate-binding protein</fullName>
    </submittedName>
</protein>
<keyword evidence="5" id="KW-1185">Reference proteome</keyword>
<dbReference type="InterPro" id="IPR001638">
    <property type="entry name" value="Solute-binding_3/MltF_N"/>
</dbReference>
<dbReference type="AlphaFoldDB" id="A0A239N719"/>
<sequence>MFRTGVSRRGKVAATVALAAVLAVSAGCSSDGEAEESAAPSVDVQVDESVQALVPTAVRDRGSLRVATMNNYKPYSYTDGSELVGMIPEMATAVAGVMGLTADITAIEFPSILTGLQAQRYDIGMGEYFVREDRLEVADFVTEWSNYNAFVIRQGSEYKPESIDDVCGRAVAILAGSSGVPAMDAGVAKCAEAGEPAPIVSTFPVMSEAVLALTSQRVDAVLTGREVGIALVDDGVPVEASGRVGGGPTATAVARSTETEGLPEAIAAAYAKLIEDGTYASIHEKWKTDYGMIEDPTVYRMGDVPPTYAS</sequence>
<name>A0A239N719_9NOCA</name>
<evidence type="ECO:0000313" key="5">
    <source>
        <dbReference type="Proteomes" id="UP000198327"/>
    </source>
</evidence>
<evidence type="ECO:0000259" key="3">
    <source>
        <dbReference type="SMART" id="SM00062"/>
    </source>
</evidence>
<dbReference type="SUPFAM" id="SSF53850">
    <property type="entry name" value="Periplasmic binding protein-like II"/>
    <property type="match status" value="1"/>
</dbReference>
<organism evidence="4 5">
    <name type="scientific">Rhodococcoides kyotonense</name>
    <dbReference type="NCBI Taxonomy" id="398843"/>
    <lineage>
        <taxon>Bacteria</taxon>
        <taxon>Bacillati</taxon>
        <taxon>Actinomycetota</taxon>
        <taxon>Actinomycetes</taxon>
        <taxon>Mycobacteriales</taxon>
        <taxon>Nocardiaceae</taxon>
        <taxon>Rhodococcoides</taxon>
    </lineage>
</organism>
<feature type="domain" description="Solute-binding protein family 3/N-terminal" evidence="3">
    <location>
        <begin position="63"/>
        <end position="290"/>
    </location>
</feature>
<evidence type="ECO:0000256" key="2">
    <source>
        <dbReference type="SAM" id="SignalP"/>
    </source>
</evidence>